<evidence type="ECO:0000313" key="2">
    <source>
        <dbReference type="Proteomes" id="UP000075320"/>
    </source>
</evidence>
<dbReference type="AlphaFoldDB" id="A0A150WQA7"/>
<name>A0A150WQA7_BDEBC</name>
<sequence>MKRIYTYFILSLALTLPVIAADYYVLGASGSGSEFLIIDEHANCHGVSNAGASVYFIPTRSSAEWSSFVAKPPPNVTVLACCAKAC</sequence>
<protein>
    <submittedName>
        <fullName evidence="1">Uncharacterized protein</fullName>
    </submittedName>
</protein>
<keyword evidence="2" id="KW-1185">Reference proteome</keyword>
<proteinExistence type="predicted"/>
<reference evidence="1 2" key="1">
    <citation type="submission" date="2016-03" db="EMBL/GenBank/DDBJ databases">
        <authorList>
            <person name="Ploux O."/>
        </authorList>
    </citation>
    <scope>NUCLEOTIDE SEQUENCE [LARGE SCALE GENOMIC DNA]</scope>
    <source>
        <strain evidence="1 2">R0</strain>
    </source>
</reference>
<dbReference type="RefSeq" id="WP_061834174.1">
    <property type="nucleotide sequence ID" value="NZ_LUKE01000001.1"/>
</dbReference>
<gene>
    <name evidence="1" type="ORF">AZI86_06075</name>
</gene>
<dbReference type="Proteomes" id="UP000075320">
    <property type="component" value="Unassembled WGS sequence"/>
</dbReference>
<accession>A0A150WQA7</accession>
<evidence type="ECO:0000313" key="1">
    <source>
        <dbReference type="EMBL" id="KYG66610.1"/>
    </source>
</evidence>
<dbReference type="EMBL" id="LUKE01000001">
    <property type="protein sequence ID" value="KYG66610.1"/>
    <property type="molecule type" value="Genomic_DNA"/>
</dbReference>
<organism evidence="1 2">
    <name type="scientific">Bdellovibrio bacteriovorus</name>
    <dbReference type="NCBI Taxonomy" id="959"/>
    <lineage>
        <taxon>Bacteria</taxon>
        <taxon>Pseudomonadati</taxon>
        <taxon>Bdellovibrionota</taxon>
        <taxon>Bdellovibrionia</taxon>
        <taxon>Bdellovibrionales</taxon>
        <taxon>Pseudobdellovibrionaceae</taxon>
        <taxon>Bdellovibrio</taxon>
    </lineage>
</organism>
<comment type="caution">
    <text evidence="1">The sequence shown here is derived from an EMBL/GenBank/DDBJ whole genome shotgun (WGS) entry which is preliminary data.</text>
</comment>